<dbReference type="Proteomes" id="UP000002247">
    <property type="component" value="Chromosome"/>
</dbReference>
<dbReference type="PANTHER" id="PTHR33375:SF1">
    <property type="entry name" value="CHROMOSOME-PARTITIONING PROTEIN PARB-RELATED"/>
    <property type="match status" value="1"/>
</dbReference>
<evidence type="ECO:0000256" key="2">
    <source>
        <dbReference type="ARBA" id="ARBA00022829"/>
    </source>
</evidence>
<protein>
    <submittedName>
        <fullName evidence="6">ParB-like partition protein</fullName>
    </submittedName>
</protein>
<dbReference type="STRING" id="640132.Srot_3068"/>
<dbReference type="FunFam" id="1.10.10.2830:FF:000001">
    <property type="entry name" value="Chromosome partitioning protein ParB"/>
    <property type="match status" value="1"/>
</dbReference>
<dbReference type="OrthoDB" id="9802051at2"/>
<dbReference type="GO" id="GO:0007059">
    <property type="term" value="P:chromosome segregation"/>
    <property type="evidence" value="ECO:0007669"/>
    <property type="project" value="UniProtKB-KW"/>
</dbReference>
<dbReference type="RefSeq" id="WP_013139939.1">
    <property type="nucleotide sequence ID" value="NC_014168.1"/>
</dbReference>
<evidence type="ECO:0000259" key="5">
    <source>
        <dbReference type="SMART" id="SM00470"/>
    </source>
</evidence>
<dbReference type="InterPro" id="IPR004437">
    <property type="entry name" value="ParB/RepB/Spo0J"/>
</dbReference>
<dbReference type="eggNOG" id="COG1475">
    <property type="taxonomic scope" value="Bacteria"/>
</dbReference>
<evidence type="ECO:0000256" key="3">
    <source>
        <dbReference type="ARBA" id="ARBA00023125"/>
    </source>
</evidence>
<comment type="similarity">
    <text evidence="1">Belongs to the ParB family.</text>
</comment>
<accession>D6ZEL6</accession>
<dbReference type="GO" id="GO:0003677">
    <property type="term" value="F:DNA binding"/>
    <property type="evidence" value="ECO:0007669"/>
    <property type="project" value="UniProtKB-KW"/>
</dbReference>
<dbReference type="InterPro" id="IPR041468">
    <property type="entry name" value="HTH_ParB/Spo0J"/>
</dbReference>
<dbReference type="SUPFAM" id="SSF110849">
    <property type="entry name" value="ParB/Sulfiredoxin"/>
    <property type="match status" value="1"/>
</dbReference>
<dbReference type="GO" id="GO:0045881">
    <property type="term" value="P:positive regulation of sporulation resulting in formation of a cellular spore"/>
    <property type="evidence" value="ECO:0007669"/>
    <property type="project" value="TreeGrafter"/>
</dbReference>
<keyword evidence="3" id="KW-0238">DNA-binding</keyword>
<dbReference type="FunFam" id="3.90.1530.30:FF:000001">
    <property type="entry name" value="Chromosome partitioning protein ParB"/>
    <property type="match status" value="1"/>
</dbReference>
<proteinExistence type="inferred from homology"/>
<evidence type="ECO:0000256" key="1">
    <source>
        <dbReference type="ARBA" id="ARBA00006295"/>
    </source>
</evidence>
<reference evidence="6 7" key="1">
    <citation type="journal article" date="2010" name="Stand. Genomic Sci.">
        <title>Complete genome sequence of Segniliparus rotundus type strain (CDC 1076).</title>
        <authorList>
            <person name="Sikorski J."/>
            <person name="Lapidus A."/>
            <person name="Copeland A."/>
            <person name="Misra M."/>
            <person name="Glavina Del Rio T."/>
            <person name="Nolan M."/>
            <person name="Lucas S."/>
            <person name="Chen F."/>
            <person name="Tice H."/>
            <person name="Cheng J.F."/>
            <person name="Jando M."/>
            <person name="Schneider S."/>
            <person name="Bruce D."/>
            <person name="Goodwin L."/>
            <person name="Pitluck S."/>
            <person name="Liolios K."/>
            <person name="Mikhailova N."/>
            <person name="Pati A."/>
            <person name="Ivanova N."/>
            <person name="Mavromatis K."/>
            <person name="Chen A."/>
            <person name="Palaniappan K."/>
            <person name="Chertkov O."/>
            <person name="Land M."/>
            <person name="Hauser L."/>
            <person name="Chang Y.J."/>
            <person name="Jeffries C.D."/>
            <person name="Brettin T."/>
            <person name="Detter J.C."/>
            <person name="Han C."/>
            <person name="Rohde M."/>
            <person name="Goker M."/>
            <person name="Bristow J."/>
            <person name="Eisen J.A."/>
            <person name="Markowitz V."/>
            <person name="Hugenholtz P."/>
            <person name="Kyrpides N.C."/>
            <person name="Klenk H.P."/>
        </authorList>
    </citation>
    <scope>NUCLEOTIDE SEQUENCE [LARGE SCALE GENOMIC DNA]</scope>
    <source>
        <strain evidence="7">ATCC BAA-972 / CDC 1076 / CIP 108378 / DSM 44985 / JCM 13578</strain>
    </source>
</reference>
<evidence type="ECO:0000313" key="6">
    <source>
        <dbReference type="EMBL" id="ADG99492.1"/>
    </source>
</evidence>
<dbReference type="GO" id="GO:0005694">
    <property type="term" value="C:chromosome"/>
    <property type="evidence" value="ECO:0007669"/>
    <property type="project" value="TreeGrafter"/>
</dbReference>
<dbReference type="Gene3D" id="3.90.1530.30">
    <property type="match status" value="1"/>
</dbReference>
<evidence type="ECO:0000313" key="7">
    <source>
        <dbReference type="Proteomes" id="UP000002247"/>
    </source>
</evidence>
<feature type="region of interest" description="Disordered" evidence="4">
    <location>
        <begin position="1"/>
        <end position="40"/>
    </location>
</feature>
<dbReference type="Pfam" id="PF02195">
    <property type="entry name" value="ParB_N"/>
    <property type="match status" value="1"/>
</dbReference>
<dbReference type="Pfam" id="PF17762">
    <property type="entry name" value="HTH_ParB"/>
    <property type="match status" value="1"/>
</dbReference>
<dbReference type="SUPFAM" id="SSF109709">
    <property type="entry name" value="KorB DNA-binding domain-like"/>
    <property type="match status" value="1"/>
</dbReference>
<feature type="domain" description="ParB-like N-terminal" evidence="5">
    <location>
        <begin position="53"/>
        <end position="143"/>
    </location>
</feature>
<dbReference type="KEGG" id="srt:Srot_3068"/>
<dbReference type="PANTHER" id="PTHR33375">
    <property type="entry name" value="CHROMOSOME-PARTITIONING PROTEIN PARB-RELATED"/>
    <property type="match status" value="1"/>
</dbReference>
<dbReference type="EMBL" id="CP001958">
    <property type="protein sequence ID" value="ADG99492.1"/>
    <property type="molecule type" value="Genomic_DNA"/>
</dbReference>
<dbReference type="InterPro" id="IPR003115">
    <property type="entry name" value="ParB_N"/>
</dbReference>
<keyword evidence="2" id="KW-0159">Chromosome partition</keyword>
<organism evidence="6 7">
    <name type="scientific">Segniliparus rotundus (strain ATCC BAA-972 / CDC 1076 / CIP 108378 / DSM 44985 / JCM 13578)</name>
    <dbReference type="NCBI Taxonomy" id="640132"/>
    <lineage>
        <taxon>Bacteria</taxon>
        <taxon>Bacillati</taxon>
        <taxon>Actinomycetota</taxon>
        <taxon>Actinomycetes</taxon>
        <taxon>Mycobacteriales</taxon>
        <taxon>Segniliparaceae</taxon>
        <taxon>Segniliparus</taxon>
    </lineage>
</organism>
<sequence>MSNQRKGGLGKGLAALIPTGQGSGPKLGDSAADVLIPPGSRPFTADGQLASYQEIDVEQIEPNPQQPRQVFDEEALTELTHSIREFGLLQPVVVRPTSLGRYQLVVGERRLRATKAAGLAKIPAIVKHTADDDLLRDALLENIHRAQLNPLEEAAAYQQLLEDFGATHEQLAERLGRSRSLVSNTLRLLRLPVGVQRKVAAGVLSAGHARALLGLDGHTEAQEDLASRIIAEGLSVRAVEEAVTLSSHKTRTKPRGRAKAAPPEELAIVADRLSLALDTTVQVGLTAKKGRIVIEFGSVADLERIADQIAPVSDGGHPVQREW</sequence>
<dbReference type="HOGENOM" id="CLU_023853_0_0_11"/>
<keyword evidence="7" id="KW-1185">Reference proteome</keyword>
<dbReference type="InterPro" id="IPR036086">
    <property type="entry name" value="ParB/Sulfiredoxin_sf"/>
</dbReference>
<dbReference type="AlphaFoldDB" id="D6ZEL6"/>
<dbReference type="SMART" id="SM00470">
    <property type="entry name" value="ParB"/>
    <property type="match status" value="1"/>
</dbReference>
<name>D6ZEL6_SEGRD</name>
<evidence type="ECO:0000256" key="4">
    <source>
        <dbReference type="SAM" id="MobiDB-lite"/>
    </source>
</evidence>
<dbReference type="NCBIfam" id="TIGR00180">
    <property type="entry name" value="parB_part"/>
    <property type="match status" value="1"/>
</dbReference>
<dbReference type="Gene3D" id="1.10.10.2830">
    <property type="match status" value="1"/>
</dbReference>
<dbReference type="CDD" id="cd16393">
    <property type="entry name" value="SPO0J_N"/>
    <property type="match status" value="1"/>
</dbReference>
<dbReference type="InterPro" id="IPR050336">
    <property type="entry name" value="Chromosome_partition/occlusion"/>
</dbReference>
<gene>
    <name evidence="6" type="ordered locus">Srot_3068</name>
</gene>